<dbReference type="EMBL" id="CP017146">
    <property type="protein sequence ID" value="QHO68387.1"/>
    <property type="molecule type" value="Genomic_DNA"/>
</dbReference>
<keyword evidence="2" id="KW-1185">Reference proteome</keyword>
<dbReference type="AlphaFoldDB" id="A0A7L5AEE8"/>
<dbReference type="Proteomes" id="UP000464507">
    <property type="component" value="Chromosome"/>
</dbReference>
<protein>
    <submittedName>
        <fullName evidence="1">Ribonucleotide-diphosphate reductase subunit beta</fullName>
    </submittedName>
</protein>
<name>A0A7L5AEE8_9MICO</name>
<accession>A0A7L5AEE8</accession>
<sequence>MDNDNNVGGYEIPVDPMDLLQCDSCQ</sequence>
<reference evidence="1 2" key="1">
    <citation type="submission" date="2016-09" db="EMBL/GenBank/DDBJ databases">
        <title>Complete genome sequence of microbes from the polar regions.</title>
        <authorList>
            <person name="Liao L."/>
            <person name="Chen B."/>
        </authorList>
    </citation>
    <scope>NUCLEOTIDE SEQUENCE [LARGE SCALE GENOMIC DNA]</scope>
    <source>
        <strain evidence="1 2">ZS314</strain>
    </source>
</reference>
<evidence type="ECO:0000313" key="1">
    <source>
        <dbReference type="EMBL" id="QHO68387.1"/>
    </source>
</evidence>
<dbReference type="KEGG" id="mant:BHD05_00760"/>
<proteinExistence type="predicted"/>
<evidence type="ECO:0000313" key="2">
    <source>
        <dbReference type="Proteomes" id="UP000464507"/>
    </source>
</evidence>
<gene>
    <name evidence="1" type="ORF">BHD05_00760</name>
</gene>
<organism evidence="1 2">
    <name type="scientific">Marisediminicola antarctica</name>
    <dbReference type="NCBI Taxonomy" id="674079"/>
    <lineage>
        <taxon>Bacteria</taxon>
        <taxon>Bacillati</taxon>
        <taxon>Actinomycetota</taxon>
        <taxon>Actinomycetes</taxon>
        <taxon>Micrococcales</taxon>
        <taxon>Microbacteriaceae</taxon>
        <taxon>Marisediminicola</taxon>
    </lineage>
</organism>